<protein>
    <submittedName>
        <fullName evidence="1">Uncharacterized protein</fullName>
    </submittedName>
</protein>
<comment type="caution">
    <text evidence="1">The sequence shown here is derived from an EMBL/GenBank/DDBJ whole genome shotgun (WGS) entry which is preliminary data.</text>
</comment>
<organism evidence="1 2">
    <name type="scientific">Mucilaginibacter rigui</name>
    <dbReference type="NCBI Taxonomy" id="534635"/>
    <lineage>
        <taxon>Bacteria</taxon>
        <taxon>Pseudomonadati</taxon>
        <taxon>Bacteroidota</taxon>
        <taxon>Sphingobacteriia</taxon>
        <taxon>Sphingobacteriales</taxon>
        <taxon>Sphingobacteriaceae</taxon>
        <taxon>Mucilaginibacter</taxon>
    </lineage>
</organism>
<name>A0ABR7X3T9_9SPHI</name>
<sequence length="49" mass="5648">MTRRVYRFVENSNRELCRVAATLGGMWQDMCTDKGGFRRLTITASITHP</sequence>
<dbReference type="Proteomes" id="UP000618754">
    <property type="component" value="Unassembled WGS sequence"/>
</dbReference>
<accession>A0ABR7X3T9</accession>
<evidence type="ECO:0000313" key="1">
    <source>
        <dbReference type="EMBL" id="MBD1385257.1"/>
    </source>
</evidence>
<keyword evidence="2" id="KW-1185">Reference proteome</keyword>
<proteinExistence type="predicted"/>
<dbReference type="EMBL" id="JACWMW010000002">
    <property type="protein sequence ID" value="MBD1385257.1"/>
    <property type="molecule type" value="Genomic_DNA"/>
</dbReference>
<reference evidence="1 2" key="1">
    <citation type="submission" date="2020-09" db="EMBL/GenBank/DDBJ databases">
        <title>Novel species of Mucilaginibacter isolated from a glacier on the Tibetan Plateau.</title>
        <authorList>
            <person name="Liu Q."/>
            <person name="Xin Y.-H."/>
        </authorList>
    </citation>
    <scope>NUCLEOTIDE SEQUENCE [LARGE SCALE GENOMIC DNA]</scope>
    <source>
        <strain evidence="1 2">CGMCC 1.13878</strain>
    </source>
</reference>
<gene>
    <name evidence="1" type="ORF">IDJ75_08195</name>
</gene>
<evidence type="ECO:0000313" key="2">
    <source>
        <dbReference type="Proteomes" id="UP000618754"/>
    </source>
</evidence>